<accession>A0A9X2GXV0</accession>
<dbReference type="Pfam" id="PF07995">
    <property type="entry name" value="GSDH"/>
    <property type="match status" value="1"/>
</dbReference>
<dbReference type="RefSeq" id="WP_156999837.1">
    <property type="nucleotide sequence ID" value="NZ_JAMZDY010000001.1"/>
</dbReference>
<proteinExistence type="predicted"/>
<organism evidence="3 4">
    <name type="scientific">Agromyces terreus</name>
    <dbReference type="NCBI Taxonomy" id="424795"/>
    <lineage>
        <taxon>Bacteria</taxon>
        <taxon>Bacillati</taxon>
        <taxon>Actinomycetota</taxon>
        <taxon>Actinomycetes</taxon>
        <taxon>Micrococcales</taxon>
        <taxon>Microbacteriaceae</taxon>
        <taxon>Agromyces</taxon>
    </lineage>
</organism>
<evidence type="ECO:0000256" key="1">
    <source>
        <dbReference type="SAM" id="MobiDB-lite"/>
    </source>
</evidence>
<evidence type="ECO:0000313" key="4">
    <source>
        <dbReference type="Proteomes" id="UP001139722"/>
    </source>
</evidence>
<feature type="domain" description="Glucose/Sorbosone dehydrogenase" evidence="2">
    <location>
        <begin position="102"/>
        <end position="400"/>
    </location>
</feature>
<dbReference type="Gene3D" id="2.120.10.30">
    <property type="entry name" value="TolB, C-terminal domain"/>
    <property type="match status" value="1"/>
</dbReference>
<dbReference type="EMBL" id="JAMZDY010000001">
    <property type="protein sequence ID" value="MCP2371070.1"/>
    <property type="molecule type" value="Genomic_DNA"/>
</dbReference>
<dbReference type="SUPFAM" id="SSF50952">
    <property type="entry name" value="Soluble quinoprotein glucose dehydrogenase"/>
    <property type="match status" value="1"/>
</dbReference>
<keyword evidence="4" id="KW-1185">Reference proteome</keyword>
<evidence type="ECO:0000313" key="3">
    <source>
        <dbReference type="EMBL" id="MCP2371070.1"/>
    </source>
</evidence>
<name>A0A9X2GXV0_9MICO</name>
<dbReference type="Proteomes" id="UP001139722">
    <property type="component" value="Unassembled WGS sequence"/>
</dbReference>
<gene>
    <name evidence="3" type="ORF">BJ978_001746</name>
</gene>
<sequence length="418" mass="42100">MRIVEVPRATAAPGAAGGGARAAARAAARRSRGPAALALALAALLAGLAACTAPSERTVPPSTPPGPPASSTPATGSPAPEPPPAPAAVVPTGEVETVAEGLRSPWSILRLPSGGVLISERDGGRIVEVLADGSLRTATTVADVSPGAEGGLLGLAYLAGADGAPGHVYAYLTAASENRIVRMPLAGDPGALSLGAPETVLGGIPRGDANHQGGRIAFGPDGTLFATVGDGGDRDAAQDPDSLAGKILRMTPEGAPAPGNPFGTLVYSLGHRNPQGLAWDSENRLWAAEFGQNTWDELNIIVPGANYGWPVIEGQAGAEGFRDPVLQWSTEEASPSGLAVVGDTLFLAALRGERLWVASPASGGAPSASPAFVGEFGRLRDAVPGPDGELWVITNNTDGRGSPGEGDDRLLRVRLAEG</sequence>
<reference evidence="3" key="1">
    <citation type="submission" date="2022-06" db="EMBL/GenBank/DDBJ databases">
        <title>Sequencing the genomes of 1000 actinobacteria strains.</title>
        <authorList>
            <person name="Klenk H.-P."/>
        </authorList>
    </citation>
    <scope>NUCLEOTIDE SEQUENCE</scope>
    <source>
        <strain evidence="3">DSM 22016</strain>
    </source>
</reference>
<dbReference type="InterPro" id="IPR011041">
    <property type="entry name" value="Quinoprot_gluc/sorb_DH_b-prop"/>
</dbReference>
<dbReference type="InterPro" id="IPR012938">
    <property type="entry name" value="Glc/Sorbosone_DH"/>
</dbReference>
<dbReference type="AlphaFoldDB" id="A0A9X2GXV0"/>
<feature type="region of interest" description="Disordered" evidence="1">
    <location>
        <begin position="54"/>
        <end position="94"/>
    </location>
</feature>
<evidence type="ECO:0000259" key="2">
    <source>
        <dbReference type="Pfam" id="PF07995"/>
    </source>
</evidence>
<protein>
    <submittedName>
        <fullName evidence="3">Glucose/arabinose dehydrogenase</fullName>
    </submittedName>
</protein>
<dbReference type="OrthoDB" id="9770043at2"/>
<comment type="caution">
    <text evidence="3">The sequence shown here is derived from an EMBL/GenBank/DDBJ whole genome shotgun (WGS) entry which is preliminary data.</text>
</comment>
<dbReference type="InterPro" id="IPR011042">
    <property type="entry name" value="6-blade_b-propeller_TolB-like"/>
</dbReference>
<dbReference type="PANTHER" id="PTHR19328">
    <property type="entry name" value="HEDGEHOG-INTERACTING PROTEIN"/>
    <property type="match status" value="1"/>
</dbReference>
<dbReference type="PANTHER" id="PTHR19328:SF13">
    <property type="entry name" value="HIPL1 PROTEIN"/>
    <property type="match status" value="1"/>
</dbReference>
<feature type="compositionally biased region" description="Pro residues" evidence="1">
    <location>
        <begin position="61"/>
        <end position="70"/>
    </location>
</feature>